<dbReference type="EMBL" id="LSOG01000062">
    <property type="protein sequence ID" value="OEH46705.1"/>
    <property type="molecule type" value="Genomic_DNA"/>
</dbReference>
<evidence type="ECO:0000256" key="1">
    <source>
        <dbReference type="ARBA" id="ARBA00004903"/>
    </source>
</evidence>
<comment type="caution">
    <text evidence="10">The sequence shown here is derived from an EMBL/GenBank/DDBJ whole genome shotgun (WGS) entry which is preliminary data.</text>
</comment>
<dbReference type="UniPathway" id="UPA00077">
    <property type="reaction ID" value="UER00158"/>
</dbReference>
<dbReference type="CDD" id="cd00209">
    <property type="entry name" value="DHFR"/>
    <property type="match status" value="1"/>
</dbReference>
<dbReference type="PRINTS" id="PR00070">
    <property type="entry name" value="DHFR"/>
</dbReference>
<evidence type="ECO:0000256" key="6">
    <source>
        <dbReference type="ARBA" id="ARBA00023002"/>
    </source>
</evidence>
<comment type="function">
    <text evidence="7 8">Key enzyme in folate metabolism. Catalyzes an essential reaction for de novo glycine and purine synthesis, and for DNA precursor synthesis.</text>
</comment>
<dbReference type="PATRIC" id="fig|45071.6.peg.1719"/>
<sequence length="160" mass="18096">MISLIAAIDEAGGLGFNNELLCYLPADLQHFKSITMGKPIIMGRKTFTSIGKALPGRLNIVLSRSITSIEGVSVFNSLEKAINQTKEFPEIMIIGGAELFVAAMKKATRLYITRIHHHFTADVFFPAIDESIWHCSEKQFRPQDEKNKYDMTFYTYECIK</sequence>
<evidence type="ECO:0000256" key="4">
    <source>
        <dbReference type="ARBA" id="ARBA00022563"/>
    </source>
</evidence>
<dbReference type="PANTHER" id="PTHR48069">
    <property type="entry name" value="DIHYDROFOLATE REDUCTASE"/>
    <property type="match status" value="1"/>
</dbReference>
<keyword evidence="6 8" id="KW-0560">Oxidoreductase</keyword>
<dbReference type="Proteomes" id="UP000095229">
    <property type="component" value="Unassembled WGS sequence"/>
</dbReference>
<protein>
    <recommendedName>
        <fullName evidence="3 8">Dihydrofolate reductase</fullName>
        <ecNumber evidence="3 8">1.5.1.3</ecNumber>
    </recommendedName>
</protein>
<keyword evidence="4 8" id="KW-0554">One-carbon metabolism</keyword>
<dbReference type="GO" id="GO:0046452">
    <property type="term" value="P:dihydrofolate metabolic process"/>
    <property type="evidence" value="ECO:0007669"/>
    <property type="project" value="TreeGrafter"/>
</dbReference>
<organism evidence="10 11">
    <name type="scientific">Legionella parisiensis</name>
    <dbReference type="NCBI Taxonomy" id="45071"/>
    <lineage>
        <taxon>Bacteria</taxon>
        <taxon>Pseudomonadati</taxon>
        <taxon>Pseudomonadota</taxon>
        <taxon>Gammaproteobacteria</taxon>
        <taxon>Legionellales</taxon>
        <taxon>Legionellaceae</taxon>
        <taxon>Legionella</taxon>
    </lineage>
</organism>
<dbReference type="Gene3D" id="3.40.430.10">
    <property type="entry name" value="Dihydrofolate Reductase, subunit A"/>
    <property type="match status" value="1"/>
</dbReference>
<comment type="similarity">
    <text evidence="2 8">Belongs to the dihydrofolate reductase family.</text>
</comment>
<keyword evidence="11" id="KW-1185">Reference proteome</keyword>
<keyword evidence="5 8" id="KW-0521">NADP</keyword>
<gene>
    <name evidence="10" type="primary">dhfrIII</name>
    <name evidence="10" type="ORF">lpari_02173</name>
</gene>
<reference evidence="10 11" key="1">
    <citation type="submission" date="2016-02" db="EMBL/GenBank/DDBJ databases">
        <title>Secondary metabolites in Legionella.</title>
        <authorList>
            <person name="Tobias N.J."/>
            <person name="Bode H.B."/>
        </authorList>
    </citation>
    <scope>NUCLEOTIDE SEQUENCE [LARGE SCALE GENOMIC DNA]</scope>
    <source>
        <strain evidence="10 11">DSM 19216</strain>
    </source>
</reference>
<dbReference type="AlphaFoldDB" id="A0A1E5JQB8"/>
<dbReference type="RefSeq" id="WP_058517465.1">
    <property type="nucleotide sequence ID" value="NZ_CAAAIE010000006.1"/>
</dbReference>
<evidence type="ECO:0000256" key="3">
    <source>
        <dbReference type="ARBA" id="ARBA00012856"/>
    </source>
</evidence>
<dbReference type="FunFam" id="3.40.430.10:FF:000001">
    <property type="entry name" value="Dihydrofolate reductase"/>
    <property type="match status" value="1"/>
</dbReference>
<evidence type="ECO:0000313" key="10">
    <source>
        <dbReference type="EMBL" id="OEH46705.1"/>
    </source>
</evidence>
<evidence type="ECO:0000313" key="11">
    <source>
        <dbReference type="Proteomes" id="UP000095229"/>
    </source>
</evidence>
<dbReference type="GO" id="GO:0046654">
    <property type="term" value="P:tetrahydrofolate biosynthetic process"/>
    <property type="evidence" value="ECO:0007669"/>
    <property type="project" value="UniProtKB-UniPathway"/>
</dbReference>
<comment type="pathway">
    <text evidence="1 8">Cofactor biosynthesis; tetrahydrofolate biosynthesis; 5,6,7,8-tetrahydrofolate from 7,8-dihydrofolate: step 1/1.</text>
</comment>
<evidence type="ECO:0000256" key="2">
    <source>
        <dbReference type="ARBA" id="ARBA00009539"/>
    </source>
</evidence>
<accession>A0A1E5JQB8</accession>
<dbReference type="GO" id="GO:0070401">
    <property type="term" value="F:NADP+ binding"/>
    <property type="evidence" value="ECO:0007669"/>
    <property type="project" value="UniProtKB-ARBA"/>
</dbReference>
<dbReference type="Pfam" id="PF00186">
    <property type="entry name" value="DHFR_1"/>
    <property type="match status" value="1"/>
</dbReference>
<dbReference type="GO" id="GO:0005829">
    <property type="term" value="C:cytosol"/>
    <property type="evidence" value="ECO:0007669"/>
    <property type="project" value="TreeGrafter"/>
</dbReference>
<dbReference type="GO" id="GO:0046655">
    <property type="term" value="P:folic acid metabolic process"/>
    <property type="evidence" value="ECO:0007669"/>
    <property type="project" value="TreeGrafter"/>
</dbReference>
<dbReference type="InterPro" id="IPR024072">
    <property type="entry name" value="DHFR-like_dom_sf"/>
</dbReference>
<dbReference type="InterPro" id="IPR001796">
    <property type="entry name" value="DHFR_dom"/>
</dbReference>
<dbReference type="GO" id="GO:0004146">
    <property type="term" value="F:dihydrofolate reductase activity"/>
    <property type="evidence" value="ECO:0007669"/>
    <property type="project" value="UniProtKB-EC"/>
</dbReference>
<dbReference type="OrthoDB" id="9804315at2"/>
<dbReference type="PANTHER" id="PTHR48069:SF3">
    <property type="entry name" value="DIHYDROFOLATE REDUCTASE"/>
    <property type="match status" value="1"/>
</dbReference>
<evidence type="ECO:0000256" key="8">
    <source>
        <dbReference type="PIRNR" id="PIRNR000194"/>
    </source>
</evidence>
<dbReference type="PROSITE" id="PS51330">
    <property type="entry name" value="DHFR_2"/>
    <property type="match status" value="1"/>
</dbReference>
<dbReference type="EC" id="1.5.1.3" evidence="3 8"/>
<dbReference type="STRING" id="45071.Lpar_1600"/>
<dbReference type="InterPro" id="IPR012259">
    <property type="entry name" value="DHFR"/>
</dbReference>
<name>A0A1E5JQB8_9GAMM</name>
<evidence type="ECO:0000256" key="7">
    <source>
        <dbReference type="ARBA" id="ARBA00025067"/>
    </source>
</evidence>
<evidence type="ECO:0000259" key="9">
    <source>
        <dbReference type="PROSITE" id="PS51330"/>
    </source>
</evidence>
<dbReference type="GO" id="GO:0006730">
    <property type="term" value="P:one-carbon metabolic process"/>
    <property type="evidence" value="ECO:0007669"/>
    <property type="project" value="UniProtKB-KW"/>
</dbReference>
<feature type="domain" description="DHFR" evidence="9">
    <location>
        <begin position="1"/>
        <end position="158"/>
    </location>
</feature>
<proteinExistence type="inferred from homology"/>
<dbReference type="SUPFAM" id="SSF53597">
    <property type="entry name" value="Dihydrofolate reductase-like"/>
    <property type="match status" value="1"/>
</dbReference>
<comment type="catalytic activity">
    <reaction evidence="8">
        <text>(6S)-5,6,7,8-tetrahydrofolate + NADP(+) = 7,8-dihydrofolate + NADPH + H(+)</text>
        <dbReference type="Rhea" id="RHEA:15009"/>
        <dbReference type="ChEBI" id="CHEBI:15378"/>
        <dbReference type="ChEBI" id="CHEBI:57451"/>
        <dbReference type="ChEBI" id="CHEBI:57453"/>
        <dbReference type="ChEBI" id="CHEBI:57783"/>
        <dbReference type="ChEBI" id="CHEBI:58349"/>
        <dbReference type="EC" id="1.5.1.3"/>
    </reaction>
</comment>
<evidence type="ECO:0000256" key="5">
    <source>
        <dbReference type="ARBA" id="ARBA00022857"/>
    </source>
</evidence>
<dbReference type="PIRSF" id="PIRSF000194">
    <property type="entry name" value="DHFR"/>
    <property type="match status" value="1"/>
</dbReference>